<dbReference type="PRINTS" id="PR00862">
    <property type="entry name" value="PROLIGOPTASE"/>
</dbReference>
<dbReference type="SUPFAM" id="SSF50993">
    <property type="entry name" value="Peptidase/esterase 'gauge' domain"/>
    <property type="match status" value="1"/>
</dbReference>
<name>A0A8J8P7F4_HALGN</name>
<dbReference type="InterPro" id="IPR029058">
    <property type="entry name" value="AB_hydrolase_fold"/>
</dbReference>
<evidence type="ECO:0000259" key="8">
    <source>
        <dbReference type="Pfam" id="PF02897"/>
    </source>
</evidence>
<dbReference type="InterPro" id="IPR002470">
    <property type="entry name" value="Peptidase_S9A"/>
</dbReference>
<comment type="similarity">
    <text evidence="1 6">Belongs to the peptidase S9A family.</text>
</comment>
<evidence type="ECO:0000313" key="10">
    <source>
        <dbReference type="Proteomes" id="UP000785679"/>
    </source>
</evidence>
<dbReference type="AlphaFoldDB" id="A0A8J8P7F4"/>
<organism evidence="9 10">
    <name type="scientific">Halteria grandinella</name>
    <dbReference type="NCBI Taxonomy" id="5974"/>
    <lineage>
        <taxon>Eukaryota</taxon>
        <taxon>Sar</taxon>
        <taxon>Alveolata</taxon>
        <taxon>Ciliophora</taxon>
        <taxon>Intramacronucleata</taxon>
        <taxon>Spirotrichea</taxon>
        <taxon>Stichotrichia</taxon>
        <taxon>Sporadotrichida</taxon>
        <taxon>Halteriidae</taxon>
        <taxon>Halteria</taxon>
    </lineage>
</organism>
<dbReference type="Pfam" id="PF00326">
    <property type="entry name" value="Peptidase_S9"/>
    <property type="match status" value="1"/>
</dbReference>
<sequence length="479" mass="54667">MWIRTLLMISSNTKEDSEVWVIDREAASCDKIQSPKLLIPRREGVKAHIDHLRDYFVMITNHGVKSKNYKLTTLTDEVFNNGSAGAFNDKWEDLIHSNEGFVIAEFDCFKDFLAVYIKNQGRPELLVQDLTTREFTSISLDDVGEIHPGLNQDYDTKSLRFSFSSPFTYNQLYEYNHQTKAKRLIKEYKLAGSPQIVRNQFECKQFLVPSHDGEEVPMNIYYKKGINLDRRNKTLLEGYGAYGLSLHQSFNIVHTSAMEKGWVIAQAFVRGGGEKGIYWHEQGKLAKKPNSFKDFIACAEYLIAQRITHPNLLAAKGSSAGGTLVAQACMNMHPELFRACLLNVPFLDVLSCLVDETLPLTATDHLEFGNPITDEKVYQLINSFSPYENLSKREYPSILMNVSLTDPRVPHWTNLKFIEKLRDMADAPQRFPDFGGKNIVVRLNKEGGHFGALDNDTNLAMGTFEFAWLDYIMFKKQNI</sequence>
<comment type="caution">
    <text evidence="9">The sequence shown here is derived from an EMBL/GenBank/DDBJ whole genome shotgun (WGS) entry which is preliminary data.</text>
</comment>
<feature type="domain" description="Peptidase S9 prolyl oligopeptidase catalytic" evidence="7">
    <location>
        <begin position="255"/>
        <end position="470"/>
    </location>
</feature>
<reference evidence="9" key="1">
    <citation type="submission" date="2019-06" db="EMBL/GenBank/DDBJ databases">
        <authorList>
            <person name="Zheng W."/>
        </authorList>
    </citation>
    <scope>NUCLEOTIDE SEQUENCE</scope>
    <source>
        <strain evidence="9">QDHG01</strain>
    </source>
</reference>
<dbReference type="Gene3D" id="2.130.10.120">
    <property type="entry name" value="Prolyl oligopeptidase, N-terminal domain"/>
    <property type="match status" value="1"/>
</dbReference>
<comment type="function">
    <text evidence="5">Serine peptidase whose precise substrate specificity remains unclear. Does not cleave peptides after a arginine or lysine residue. Regulates trans-Golgi network morphology and sorting by regulating the membrane binding of the AP-1 complex. May play a role in the regulation of synaptic vesicle exocytosis.</text>
</comment>
<dbReference type="Proteomes" id="UP000785679">
    <property type="component" value="Unassembled WGS sequence"/>
</dbReference>
<evidence type="ECO:0000256" key="4">
    <source>
        <dbReference type="ARBA" id="ARBA00022825"/>
    </source>
</evidence>
<evidence type="ECO:0000313" key="9">
    <source>
        <dbReference type="EMBL" id="TNV87339.1"/>
    </source>
</evidence>
<dbReference type="Gene3D" id="3.40.50.1820">
    <property type="entry name" value="alpha/beta hydrolase"/>
    <property type="match status" value="1"/>
</dbReference>
<dbReference type="PANTHER" id="PTHR11757:SF19">
    <property type="entry name" value="PROLYL ENDOPEPTIDASE-LIKE"/>
    <property type="match status" value="1"/>
</dbReference>
<dbReference type="GO" id="GO:0004252">
    <property type="term" value="F:serine-type endopeptidase activity"/>
    <property type="evidence" value="ECO:0007669"/>
    <property type="project" value="UniProtKB-UniRule"/>
</dbReference>
<dbReference type="OrthoDB" id="248387at2759"/>
<dbReference type="GO" id="GO:0006508">
    <property type="term" value="P:proteolysis"/>
    <property type="evidence" value="ECO:0007669"/>
    <property type="project" value="UniProtKB-KW"/>
</dbReference>
<evidence type="ECO:0000256" key="6">
    <source>
        <dbReference type="RuleBase" id="RU368024"/>
    </source>
</evidence>
<dbReference type="EMBL" id="RRYP01000493">
    <property type="protein sequence ID" value="TNV87339.1"/>
    <property type="molecule type" value="Genomic_DNA"/>
</dbReference>
<gene>
    <name evidence="9" type="ORF">FGO68_gene16924</name>
</gene>
<feature type="domain" description="Peptidase S9A N-terminal" evidence="8">
    <location>
        <begin position="7"/>
        <end position="187"/>
    </location>
</feature>
<proteinExistence type="inferred from homology"/>
<evidence type="ECO:0000256" key="2">
    <source>
        <dbReference type="ARBA" id="ARBA00022670"/>
    </source>
</evidence>
<evidence type="ECO:0000256" key="3">
    <source>
        <dbReference type="ARBA" id="ARBA00022801"/>
    </source>
</evidence>
<dbReference type="InterPro" id="IPR051543">
    <property type="entry name" value="Serine_Peptidase_S9A"/>
</dbReference>
<dbReference type="Pfam" id="PF02897">
    <property type="entry name" value="Peptidase_S9_N"/>
    <property type="match status" value="1"/>
</dbReference>
<evidence type="ECO:0000256" key="5">
    <source>
        <dbReference type="ARBA" id="ARBA00045448"/>
    </source>
</evidence>
<dbReference type="InterPro" id="IPR001375">
    <property type="entry name" value="Peptidase_S9_cat"/>
</dbReference>
<dbReference type="EC" id="3.4.21.-" evidence="6"/>
<evidence type="ECO:0000256" key="1">
    <source>
        <dbReference type="ARBA" id="ARBA00005228"/>
    </source>
</evidence>
<protein>
    <recommendedName>
        <fullName evidence="6">Prolyl endopeptidase</fullName>
        <ecNumber evidence="6">3.4.21.-</ecNumber>
    </recommendedName>
</protein>
<keyword evidence="2 6" id="KW-0645">Protease</keyword>
<dbReference type="PANTHER" id="PTHR11757">
    <property type="entry name" value="PROTEASE FAMILY S9A OLIGOPEPTIDASE"/>
    <property type="match status" value="1"/>
</dbReference>
<keyword evidence="4 6" id="KW-0720">Serine protease</keyword>
<dbReference type="SUPFAM" id="SSF53474">
    <property type="entry name" value="alpha/beta-Hydrolases"/>
    <property type="match status" value="1"/>
</dbReference>
<evidence type="ECO:0000259" key="7">
    <source>
        <dbReference type="Pfam" id="PF00326"/>
    </source>
</evidence>
<dbReference type="InterPro" id="IPR023302">
    <property type="entry name" value="Pept_S9A_N"/>
</dbReference>
<accession>A0A8J8P7F4</accession>
<keyword evidence="10" id="KW-1185">Reference proteome</keyword>
<keyword evidence="3 6" id="KW-0378">Hydrolase</keyword>